<accession>A0A5N5ST43</accession>
<dbReference type="GO" id="GO:0008270">
    <property type="term" value="F:zinc ion binding"/>
    <property type="evidence" value="ECO:0007669"/>
    <property type="project" value="UniProtKB-KW"/>
</dbReference>
<evidence type="ECO:0000256" key="3">
    <source>
        <dbReference type="ARBA" id="ARBA00022833"/>
    </source>
</evidence>
<feature type="region of interest" description="Disordered" evidence="4">
    <location>
        <begin position="209"/>
        <end position="235"/>
    </location>
</feature>
<evidence type="ECO:0000259" key="5">
    <source>
        <dbReference type="PROSITE" id="PS51800"/>
    </source>
</evidence>
<evidence type="ECO:0000313" key="6">
    <source>
        <dbReference type="EMBL" id="KAB7497167.1"/>
    </source>
</evidence>
<dbReference type="PROSITE" id="PS51800">
    <property type="entry name" value="ZF_CHHC_U11_48K"/>
    <property type="match status" value="1"/>
</dbReference>
<dbReference type="Proteomes" id="UP000326759">
    <property type="component" value="Unassembled WGS sequence"/>
</dbReference>
<dbReference type="Pfam" id="PF05253">
    <property type="entry name" value="zf-U11-48K"/>
    <property type="match status" value="1"/>
</dbReference>
<evidence type="ECO:0000256" key="1">
    <source>
        <dbReference type="ARBA" id="ARBA00022723"/>
    </source>
</evidence>
<reference evidence="6 7" key="1">
    <citation type="journal article" date="2019" name="PLoS Biol.">
        <title>Sex chromosomes control vertical transmission of feminizing Wolbachia symbionts in an isopod.</title>
        <authorList>
            <person name="Becking T."/>
            <person name="Chebbi M.A."/>
            <person name="Giraud I."/>
            <person name="Moumen B."/>
            <person name="Laverre T."/>
            <person name="Caubet Y."/>
            <person name="Peccoud J."/>
            <person name="Gilbert C."/>
            <person name="Cordaux R."/>
        </authorList>
    </citation>
    <scope>NUCLEOTIDE SEQUENCE [LARGE SCALE GENOMIC DNA]</scope>
    <source>
        <strain evidence="6">ANa2</strain>
        <tissue evidence="6">Whole body excluding digestive tract and cuticle</tissue>
    </source>
</reference>
<dbReference type="AlphaFoldDB" id="A0A5N5ST43"/>
<keyword evidence="3" id="KW-0862">Zinc</keyword>
<protein>
    <recommendedName>
        <fullName evidence="5">CHHC U11-48K-type domain-containing protein</fullName>
    </recommendedName>
</protein>
<feature type="domain" description="CHHC U11-48K-type" evidence="5">
    <location>
        <begin position="55"/>
        <end position="82"/>
    </location>
</feature>
<dbReference type="OrthoDB" id="5839404at2759"/>
<name>A0A5N5ST43_9CRUS</name>
<organism evidence="6 7">
    <name type="scientific">Armadillidium nasatum</name>
    <dbReference type="NCBI Taxonomy" id="96803"/>
    <lineage>
        <taxon>Eukaryota</taxon>
        <taxon>Metazoa</taxon>
        <taxon>Ecdysozoa</taxon>
        <taxon>Arthropoda</taxon>
        <taxon>Crustacea</taxon>
        <taxon>Multicrustacea</taxon>
        <taxon>Malacostraca</taxon>
        <taxon>Eumalacostraca</taxon>
        <taxon>Peracarida</taxon>
        <taxon>Isopoda</taxon>
        <taxon>Oniscidea</taxon>
        <taxon>Crinocheta</taxon>
        <taxon>Armadillidiidae</taxon>
        <taxon>Armadillidium</taxon>
    </lineage>
</organism>
<evidence type="ECO:0000256" key="4">
    <source>
        <dbReference type="SAM" id="MobiDB-lite"/>
    </source>
</evidence>
<proteinExistence type="predicted"/>
<dbReference type="EMBL" id="SEYY01020617">
    <property type="protein sequence ID" value="KAB7497167.1"/>
    <property type="molecule type" value="Genomic_DNA"/>
</dbReference>
<evidence type="ECO:0000313" key="7">
    <source>
        <dbReference type="Proteomes" id="UP000326759"/>
    </source>
</evidence>
<keyword evidence="1" id="KW-0479">Metal-binding</keyword>
<gene>
    <name evidence="6" type="ORF">Anas_07418</name>
</gene>
<keyword evidence="2" id="KW-0863">Zinc-finger</keyword>
<dbReference type="InterPro" id="IPR022776">
    <property type="entry name" value="TRM13/UPF0224_CHHC_Znf_dom"/>
</dbReference>
<sequence length="270" mass="31329">MAFGTNKLNSRNEEMYVLVFVRIMFCEICKLSGNQKVMNKHVPKCRKQHKGIKDVKMCPYDSSHYISVHKYEKHVEECMRNHGIENGFEIRFQIESTHNPEETNGNLETETVSSVNGIIISAFYTERVRNYECIWGLNSAQKEEWKKAEFQRIENLQKKEPIGHIKYPRANGTYVTVDEIIYKLNGSRVNENKTTEACSTAMSLEENSKENANLENFRPKVDKRKKKKEQGAAGPNERCLNITDIWSEPLRSCDLPSDSYNFTSSKRIRS</sequence>
<evidence type="ECO:0000256" key="2">
    <source>
        <dbReference type="ARBA" id="ARBA00022771"/>
    </source>
</evidence>
<comment type="caution">
    <text evidence="6">The sequence shown here is derived from an EMBL/GenBank/DDBJ whole genome shotgun (WGS) entry which is preliminary data.</text>
</comment>
<keyword evidence="7" id="KW-1185">Reference proteome</keyword>